<dbReference type="Gene3D" id="3.40.50.150">
    <property type="entry name" value="Vaccinia Virus protein VP39"/>
    <property type="match status" value="1"/>
</dbReference>
<dbReference type="InterPro" id="IPR029063">
    <property type="entry name" value="SAM-dependent_MTases_sf"/>
</dbReference>
<protein>
    <submittedName>
        <fullName evidence="2">FkbM family methyltransferase</fullName>
    </submittedName>
</protein>
<dbReference type="Pfam" id="PF05050">
    <property type="entry name" value="Methyltransf_21"/>
    <property type="match status" value="1"/>
</dbReference>
<keyword evidence="3" id="KW-1185">Reference proteome</keyword>
<dbReference type="PANTHER" id="PTHR34203:SF15">
    <property type="entry name" value="SLL1173 PROTEIN"/>
    <property type="match status" value="1"/>
</dbReference>
<dbReference type="GO" id="GO:0032259">
    <property type="term" value="P:methylation"/>
    <property type="evidence" value="ECO:0007669"/>
    <property type="project" value="UniProtKB-KW"/>
</dbReference>
<accession>A0A9E7R2F5</accession>
<evidence type="ECO:0000313" key="3">
    <source>
        <dbReference type="Proteomes" id="UP001057580"/>
    </source>
</evidence>
<dbReference type="AlphaFoldDB" id="A0A9E7R2F5"/>
<keyword evidence="2" id="KW-0489">Methyltransferase</keyword>
<dbReference type="Proteomes" id="UP001057580">
    <property type="component" value="Chromosome"/>
</dbReference>
<name>A0A9E7R2F5_9EURY</name>
<dbReference type="NCBIfam" id="TIGR01444">
    <property type="entry name" value="fkbM_fam"/>
    <property type="match status" value="1"/>
</dbReference>
<dbReference type="GO" id="GO:0008168">
    <property type="term" value="F:methyltransferase activity"/>
    <property type="evidence" value="ECO:0007669"/>
    <property type="project" value="UniProtKB-KW"/>
</dbReference>
<evidence type="ECO:0000313" key="2">
    <source>
        <dbReference type="EMBL" id="UWM54341.1"/>
    </source>
</evidence>
<gene>
    <name evidence="2" type="ORF">N0B31_19760</name>
</gene>
<reference evidence="2" key="1">
    <citation type="submission" date="2022-09" db="EMBL/GenBank/DDBJ databases">
        <title>Diverse halophilic archaea isolated from saline environments.</title>
        <authorList>
            <person name="Cui H.-L."/>
        </authorList>
    </citation>
    <scope>NUCLEOTIDE SEQUENCE</scope>
    <source>
        <strain evidence="2">ZS-35-S2</strain>
    </source>
</reference>
<dbReference type="InterPro" id="IPR052514">
    <property type="entry name" value="SAM-dependent_MTase"/>
</dbReference>
<dbReference type="PANTHER" id="PTHR34203">
    <property type="entry name" value="METHYLTRANSFERASE, FKBM FAMILY PROTEIN"/>
    <property type="match status" value="1"/>
</dbReference>
<dbReference type="GeneID" id="74944708"/>
<dbReference type="RefSeq" id="WP_260593361.1">
    <property type="nucleotide sequence ID" value="NZ_CP104003.1"/>
</dbReference>
<dbReference type="SUPFAM" id="SSF53335">
    <property type="entry name" value="S-adenosyl-L-methionine-dependent methyltransferases"/>
    <property type="match status" value="1"/>
</dbReference>
<dbReference type="EMBL" id="CP104003">
    <property type="protein sequence ID" value="UWM54341.1"/>
    <property type="molecule type" value="Genomic_DNA"/>
</dbReference>
<sequence length="281" mass="30398">MSESPAALLKRLPRYLYRGSLKRALVATGLSAHLKRAYFRLYFALSGGTETVEFGDESATFEVTSYEEYHVVNVAGGAERPVIEALREELEPGDVFYDVGANVGTYTCVVGKAIDGGQVVAFEPYGPNRQRIRRNAELNRVDVDVLPVALSSTAGRVQLHVLDSTAPGTQESSIDPAYADTDRSVSVVDVDAVTGDSLVEEGRIPPPNVVKIDVEGAGPSVIDGLEATLAYEDCRVLCVEPHGNHETLVERIRDLGFRVDHVTLAGERSTESPTILARKPT</sequence>
<keyword evidence="2" id="KW-0808">Transferase</keyword>
<feature type="domain" description="Methyltransferase FkbM" evidence="1">
    <location>
        <begin position="98"/>
        <end position="258"/>
    </location>
</feature>
<organism evidence="2 3">
    <name type="scientific">Salinirubellus salinus</name>
    <dbReference type="NCBI Taxonomy" id="1364945"/>
    <lineage>
        <taxon>Archaea</taxon>
        <taxon>Methanobacteriati</taxon>
        <taxon>Methanobacteriota</taxon>
        <taxon>Stenosarchaea group</taxon>
        <taxon>Halobacteria</taxon>
        <taxon>Halobacteriales</taxon>
        <taxon>Natronomonadaceae</taxon>
        <taxon>Salinirubellus</taxon>
    </lineage>
</organism>
<evidence type="ECO:0000259" key="1">
    <source>
        <dbReference type="Pfam" id="PF05050"/>
    </source>
</evidence>
<proteinExistence type="predicted"/>
<dbReference type="InterPro" id="IPR006342">
    <property type="entry name" value="FkbM_mtfrase"/>
</dbReference>
<dbReference type="KEGG" id="ssai:N0B31_19760"/>